<protein>
    <submittedName>
        <fullName evidence="1">Uncharacterized protein</fullName>
    </submittedName>
</protein>
<reference evidence="1" key="2">
    <citation type="journal article" date="2021" name="PeerJ">
        <title>Extensive microbial diversity within the chicken gut microbiome revealed by metagenomics and culture.</title>
        <authorList>
            <person name="Gilroy R."/>
            <person name="Ravi A."/>
            <person name="Getino M."/>
            <person name="Pursley I."/>
            <person name="Horton D.L."/>
            <person name="Alikhan N.F."/>
            <person name="Baker D."/>
            <person name="Gharbi K."/>
            <person name="Hall N."/>
            <person name="Watson M."/>
            <person name="Adriaenssens E.M."/>
            <person name="Foster-Nyarko E."/>
            <person name="Jarju S."/>
            <person name="Secka A."/>
            <person name="Antonio M."/>
            <person name="Oren A."/>
            <person name="Chaudhuri R.R."/>
            <person name="La Ragione R."/>
            <person name="Hildebrand F."/>
            <person name="Pallen M.J."/>
        </authorList>
    </citation>
    <scope>NUCLEOTIDE SEQUENCE</scope>
    <source>
        <strain evidence="1">13766</strain>
    </source>
</reference>
<organism evidence="1 2">
    <name type="scientific">Candidatus Alectryocaccomicrobium excrementavium</name>
    <dbReference type="NCBI Taxonomy" id="2840668"/>
    <lineage>
        <taxon>Bacteria</taxon>
        <taxon>Bacillati</taxon>
        <taxon>Bacillota</taxon>
        <taxon>Clostridia</taxon>
        <taxon>Candidatus Alectryocaccomicrobium</taxon>
    </lineage>
</organism>
<evidence type="ECO:0000313" key="2">
    <source>
        <dbReference type="Proteomes" id="UP000824140"/>
    </source>
</evidence>
<comment type="caution">
    <text evidence="1">The sequence shown here is derived from an EMBL/GenBank/DDBJ whole genome shotgun (WGS) entry which is preliminary data.</text>
</comment>
<evidence type="ECO:0000313" key="1">
    <source>
        <dbReference type="EMBL" id="HIS93106.1"/>
    </source>
</evidence>
<proteinExistence type="predicted"/>
<dbReference type="AlphaFoldDB" id="A0A9D1G0Y6"/>
<accession>A0A9D1G0Y6</accession>
<dbReference type="Proteomes" id="UP000824140">
    <property type="component" value="Unassembled WGS sequence"/>
</dbReference>
<gene>
    <name evidence="1" type="ORF">IAA84_08850</name>
</gene>
<name>A0A9D1G0Y6_9FIRM</name>
<sequence>MGVFDCFKNLYRSVIPNAARGNRALERVAVHNAMKANDRPWEHDTDAKLQAMLSDDPMAEIKQDPNDLGGIVERMNNGTYEMPDDL</sequence>
<reference evidence="1" key="1">
    <citation type="submission" date="2020-10" db="EMBL/GenBank/DDBJ databases">
        <authorList>
            <person name="Gilroy R."/>
        </authorList>
    </citation>
    <scope>NUCLEOTIDE SEQUENCE</scope>
    <source>
        <strain evidence="1">13766</strain>
    </source>
</reference>
<dbReference type="EMBL" id="DVJN01000177">
    <property type="protein sequence ID" value="HIS93106.1"/>
    <property type="molecule type" value="Genomic_DNA"/>
</dbReference>